<comment type="caution">
    <text evidence="2">The sequence shown here is derived from an EMBL/GenBank/DDBJ whole genome shotgun (WGS) entry which is preliminary data.</text>
</comment>
<gene>
    <name evidence="2" type="ORF">EES38_00305</name>
</gene>
<dbReference type="PANTHER" id="PTHR11895:SF170">
    <property type="entry name" value="AMIDASE"/>
    <property type="match status" value="1"/>
</dbReference>
<dbReference type="AlphaFoldDB" id="A0A3N9TJS7"/>
<dbReference type="Pfam" id="PF01425">
    <property type="entry name" value="Amidase"/>
    <property type="match status" value="1"/>
</dbReference>
<organism evidence="2 3">
    <name type="scientific">Vibrio viridaestus</name>
    <dbReference type="NCBI Taxonomy" id="2487322"/>
    <lineage>
        <taxon>Bacteria</taxon>
        <taxon>Pseudomonadati</taxon>
        <taxon>Pseudomonadota</taxon>
        <taxon>Gammaproteobacteria</taxon>
        <taxon>Vibrionales</taxon>
        <taxon>Vibrionaceae</taxon>
        <taxon>Vibrio</taxon>
    </lineage>
</organism>
<dbReference type="InterPro" id="IPR020556">
    <property type="entry name" value="Amidase_CS"/>
</dbReference>
<sequence length="509" mass="54639">MSQKVIPPSIEQILAMASSFGMSMSNDEAEMYSKFIAPISQQYDRIDELNEPLPEIKYPRTPGHAPTPEENPLKAWYWKTDIKGADSGLLAGQRVAIKDNICVAGVPMMNGTRILEGYVPDIDATVVSRVLDEGGIIAGKAACEALCTSSQSYTCDTGPILNPRNIAHSAGGSSGGNAALVASGEISMSIGGDQGGSVRTPAAWCGIYGLKPTWGLVPATGAMPIAYSMDHLGPMCDSPENVAKLLTVIAGPDRFDPRTTISKPQDYLGALEKNVKGLKIGILTQGFGHANSDPESDAIVKNAINHFKSLGAEVSEVSVPMHLDGCAIHSGLVMEGAAQLIFQGNGQGDHWNGLYARSLIEAFGSRWKSRPDQLPYTTKAMLFMGTHMRDKYHGRYHAKAQNLRLALIDAYDKAFQDVDIIVMPTIPHTADKLPEAYSPIEDIIDASNMLQNTMPFDVTGHPAFSIPCGTLNGLPVGLMLVGKNMDDATLITAGENFAKSYNWQENCPL</sequence>
<dbReference type="NCBIfam" id="NF005565">
    <property type="entry name" value="PRK07235.1"/>
    <property type="match status" value="1"/>
</dbReference>
<dbReference type="PROSITE" id="PS00571">
    <property type="entry name" value="AMIDASES"/>
    <property type="match status" value="1"/>
</dbReference>
<dbReference type="InterPro" id="IPR000120">
    <property type="entry name" value="Amidase"/>
</dbReference>
<evidence type="ECO:0000313" key="3">
    <source>
        <dbReference type="Proteomes" id="UP000281112"/>
    </source>
</evidence>
<keyword evidence="2" id="KW-0378">Hydrolase</keyword>
<dbReference type="EC" id="3.5.1.4" evidence="2"/>
<keyword evidence="3" id="KW-1185">Reference proteome</keyword>
<dbReference type="Gene3D" id="3.90.1300.10">
    <property type="entry name" value="Amidase signature (AS) domain"/>
    <property type="match status" value="1"/>
</dbReference>
<name>A0A3N9TJS7_9VIBR</name>
<dbReference type="InterPro" id="IPR036928">
    <property type="entry name" value="AS_sf"/>
</dbReference>
<reference evidence="2 3" key="1">
    <citation type="submission" date="2018-11" db="EMBL/GenBank/DDBJ databases">
        <title>Vibrio LJC006 sp. nov., isolated from seawater during the bloom of the enteromorpha.</title>
        <authorList>
            <person name="Liang J."/>
        </authorList>
    </citation>
    <scope>NUCLEOTIDE SEQUENCE [LARGE SCALE GENOMIC DNA]</scope>
    <source>
        <strain evidence="2 3">LJC006</strain>
    </source>
</reference>
<feature type="domain" description="Amidase" evidence="1">
    <location>
        <begin position="72"/>
        <end position="490"/>
    </location>
</feature>
<dbReference type="SUPFAM" id="SSF75304">
    <property type="entry name" value="Amidase signature (AS) enzymes"/>
    <property type="match status" value="1"/>
</dbReference>
<dbReference type="PANTHER" id="PTHR11895">
    <property type="entry name" value="TRANSAMIDASE"/>
    <property type="match status" value="1"/>
</dbReference>
<dbReference type="RefSeq" id="WP_124935179.1">
    <property type="nucleotide sequence ID" value="NZ_RJVQ01000001.1"/>
</dbReference>
<proteinExistence type="predicted"/>
<dbReference type="Gene3D" id="1.10.20.60">
    <property type="entry name" value="Glu-tRNAGln amidotransferase C subunit, N-terminal domain"/>
    <property type="match status" value="1"/>
</dbReference>
<dbReference type="Proteomes" id="UP000281112">
    <property type="component" value="Unassembled WGS sequence"/>
</dbReference>
<dbReference type="GO" id="GO:0004040">
    <property type="term" value="F:amidase activity"/>
    <property type="evidence" value="ECO:0007669"/>
    <property type="project" value="UniProtKB-EC"/>
</dbReference>
<accession>A0A3N9TJS7</accession>
<protein>
    <submittedName>
        <fullName evidence="2">Amidase</fullName>
        <ecNumber evidence="2">3.5.1.4</ecNumber>
    </submittedName>
</protein>
<evidence type="ECO:0000259" key="1">
    <source>
        <dbReference type="Pfam" id="PF01425"/>
    </source>
</evidence>
<dbReference type="EMBL" id="RJVQ01000001">
    <property type="protein sequence ID" value="RQW64527.1"/>
    <property type="molecule type" value="Genomic_DNA"/>
</dbReference>
<dbReference type="OrthoDB" id="8872210at2"/>
<dbReference type="InterPro" id="IPR023631">
    <property type="entry name" value="Amidase_dom"/>
</dbReference>
<evidence type="ECO:0000313" key="2">
    <source>
        <dbReference type="EMBL" id="RQW64527.1"/>
    </source>
</evidence>